<dbReference type="EMBL" id="MN740639">
    <property type="protein sequence ID" value="QHU36529.1"/>
    <property type="molecule type" value="Genomic_DNA"/>
</dbReference>
<proteinExistence type="predicted"/>
<dbReference type="AlphaFoldDB" id="A0A6C0M0H3"/>
<keyword evidence="2" id="KW-0812">Transmembrane</keyword>
<evidence type="ECO:0000256" key="2">
    <source>
        <dbReference type="SAM" id="Phobius"/>
    </source>
</evidence>
<reference evidence="3" key="1">
    <citation type="journal article" date="2020" name="Nature">
        <title>Giant virus diversity and host interactions through global metagenomics.</title>
        <authorList>
            <person name="Schulz F."/>
            <person name="Roux S."/>
            <person name="Paez-Espino D."/>
            <person name="Jungbluth S."/>
            <person name="Walsh D.A."/>
            <person name="Denef V.J."/>
            <person name="McMahon K.D."/>
            <person name="Konstantinidis K.T."/>
            <person name="Eloe-Fadrosh E.A."/>
            <person name="Kyrpides N.C."/>
            <person name="Woyke T."/>
        </authorList>
    </citation>
    <scope>NUCLEOTIDE SEQUENCE</scope>
    <source>
        <strain evidence="3">GVMAG-S-1035231-58</strain>
    </source>
</reference>
<evidence type="ECO:0008006" key="4">
    <source>
        <dbReference type="Google" id="ProtNLM"/>
    </source>
</evidence>
<protein>
    <recommendedName>
        <fullName evidence="4">HeH/LEM domain-containing protein</fullName>
    </recommendedName>
</protein>
<evidence type="ECO:0000313" key="3">
    <source>
        <dbReference type="EMBL" id="QHU36529.1"/>
    </source>
</evidence>
<feature type="compositionally biased region" description="Acidic residues" evidence="1">
    <location>
        <begin position="65"/>
        <end position="74"/>
    </location>
</feature>
<evidence type="ECO:0000256" key="1">
    <source>
        <dbReference type="SAM" id="MobiDB-lite"/>
    </source>
</evidence>
<name>A0A6C0M0H3_9ZZZZ</name>
<feature type="region of interest" description="Disordered" evidence="1">
    <location>
        <begin position="54"/>
        <end position="78"/>
    </location>
</feature>
<organism evidence="3">
    <name type="scientific">viral metagenome</name>
    <dbReference type="NCBI Taxonomy" id="1070528"/>
    <lineage>
        <taxon>unclassified sequences</taxon>
        <taxon>metagenomes</taxon>
        <taxon>organismal metagenomes</taxon>
    </lineage>
</organism>
<keyword evidence="2" id="KW-0472">Membrane</keyword>
<keyword evidence="2" id="KW-1133">Transmembrane helix</keyword>
<feature type="transmembrane region" description="Helical" evidence="2">
    <location>
        <begin position="6"/>
        <end position="27"/>
    </location>
</feature>
<accession>A0A6C0M0H3</accession>
<feature type="compositionally biased region" description="Pro residues" evidence="1">
    <location>
        <begin position="54"/>
        <end position="64"/>
    </location>
</feature>
<sequence length="133" mass="14261">MDSLTIGVAVLATAVVVLAGMVGWLYVQQTRLFANMNGLVMVIGDLSQRIQVPVPTPEPVPEPVPEPEEEEEDDRASVVDKVEAEIVDGPPLDTDGLESKTKKELQEILTKRGIPFGKADAKSVLVSLLKATA</sequence>